<dbReference type="GO" id="GO:0005759">
    <property type="term" value="C:mitochondrial matrix"/>
    <property type="evidence" value="ECO:0007669"/>
    <property type="project" value="UniProtKB-SubCell"/>
</dbReference>
<evidence type="ECO:0000256" key="3">
    <source>
        <dbReference type="ARBA" id="ARBA00010566"/>
    </source>
</evidence>
<dbReference type="GO" id="GO:0006099">
    <property type="term" value="P:tricarboxylic acid cycle"/>
    <property type="evidence" value="ECO:0007669"/>
    <property type="project" value="UniProtKB-KW"/>
</dbReference>
<evidence type="ECO:0000256" key="8">
    <source>
        <dbReference type="RuleBase" id="RU000441"/>
    </source>
</evidence>
<sequence>MSGLAIQELAKQEVLVWLTQLQKEAGKDVSDEKLQDYVWSTFNSGWVVPGYRDAVLRETNPRYSCQPEFAVKHMPNDPMFKLVTQLYKIVLNILLEHGKAKNPWPNIDTHSGVLLHYVMTEMNYYTVLGGVSWALDVLAQLWS</sequence>
<protein>
    <recommendedName>
        <fullName evidence="8">Citrate synthase</fullName>
    </recommendedName>
</protein>
<dbReference type="Gene3D" id="1.10.580.10">
    <property type="entry name" value="Citrate Synthase, domain 1"/>
    <property type="match status" value="1"/>
</dbReference>
<organism evidence="9 10">
    <name type="scientific">Fukomys damarensis</name>
    <name type="common">Damaraland mole rat</name>
    <name type="synonym">Cryptomys damarensis</name>
    <dbReference type="NCBI Taxonomy" id="885580"/>
    <lineage>
        <taxon>Eukaryota</taxon>
        <taxon>Metazoa</taxon>
        <taxon>Chordata</taxon>
        <taxon>Craniata</taxon>
        <taxon>Vertebrata</taxon>
        <taxon>Euteleostomi</taxon>
        <taxon>Mammalia</taxon>
        <taxon>Eutheria</taxon>
        <taxon>Euarchontoglires</taxon>
        <taxon>Glires</taxon>
        <taxon>Rodentia</taxon>
        <taxon>Hystricomorpha</taxon>
        <taxon>Bathyergidae</taxon>
        <taxon>Fukomys</taxon>
    </lineage>
</organism>
<evidence type="ECO:0000256" key="7">
    <source>
        <dbReference type="ARBA" id="ARBA00045710"/>
    </source>
</evidence>
<dbReference type="STRING" id="885580.ENSFDAP00000009942"/>
<gene>
    <name evidence="9" type="ORF">H920_19005</name>
</gene>
<dbReference type="FunFam" id="1.10.230.10:FF:000001">
    <property type="entry name" value="Citrate synthase"/>
    <property type="match status" value="1"/>
</dbReference>
<dbReference type="AlphaFoldDB" id="A0A091CLR9"/>
<dbReference type="SUPFAM" id="SSF48256">
    <property type="entry name" value="Citrate synthase"/>
    <property type="match status" value="1"/>
</dbReference>
<dbReference type="Proteomes" id="UP000028990">
    <property type="component" value="Unassembled WGS sequence"/>
</dbReference>
<dbReference type="GO" id="GO:0005975">
    <property type="term" value="P:carbohydrate metabolic process"/>
    <property type="evidence" value="ECO:0007669"/>
    <property type="project" value="TreeGrafter"/>
</dbReference>
<dbReference type="GO" id="GO:0046912">
    <property type="term" value="F:acyltransferase activity, acyl groups converted into alkyl on transfer"/>
    <property type="evidence" value="ECO:0007669"/>
    <property type="project" value="InterPro"/>
</dbReference>
<proteinExistence type="inferred from homology"/>
<dbReference type="InterPro" id="IPR002020">
    <property type="entry name" value="Citrate_synthase"/>
</dbReference>
<dbReference type="PANTHER" id="PTHR11739">
    <property type="entry name" value="CITRATE SYNTHASE"/>
    <property type="match status" value="1"/>
</dbReference>
<dbReference type="PANTHER" id="PTHR11739:SF8">
    <property type="entry name" value="CITRATE SYNTHASE, MITOCHONDRIAL"/>
    <property type="match status" value="1"/>
</dbReference>
<dbReference type="EMBL" id="KN124946">
    <property type="protein sequence ID" value="KFO19694.1"/>
    <property type="molecule type" value="Genomic_DNA"/>
</dbReference>
<evidence type="ECO:0000256" key="6">
    <source>
        <dbReference type="ARBA" id="ARBA00022679"/>
    </source>
</evidence>
<dbReference type="InterPro" id="IPR036969">
    <property type="entry name" value="Citrate_synthase_sf"/>
</dbReference>
<dbReference type="PRINTS" id="PR00143">
    <property type="entry name" value="CITRTSNTHASE"/>
</dbReference>
<keyword evidence="10" id="KW-1185">Reference proteome</keyword>
<dbReference type="Pfam" id="PF00285">
    <property type="entry name" value="Citrate_synt"/>
    <property type="match status" value="1"/>
</dbReference>
<evidence type="ECO:0000256" key="1">
    <source>
        <dbReference type="ARBA" id="ARBA00004305"/>
    </source>
</evidence>
<keyword evidence="6 8" id="KW-0808">Transferase</keyword>
<evidence type="ECO:0000256" key="4">
    <source>
        <dbReference type="ARBA" id="ARBA00011738"/>
    </source>
</evidence>
<name>A0A091CLR9_FUKDA</name>
<keyword evidence="5" id="KW-0816">Tricarboxylic acid cycle</keyword>
<evidence type="ECO:0000256" key="2">
    <source>
        <dbReference type="ARBA" id="ARBA00004751"/>
    </source>
</evidence>
<dbReference type="Gene3D" id="1.10.230.10">
    <property type="entry name" value="Cytochrome P450-Terp, domain 2"/>
    <property type="match status" value="1"/>
</dbReference>
<comment type="subunit">
    <text evidence="4">Homodimer.</text>
</comment>
<reference evidence="9 10" key="1">
    <citation type="submission" date="2013-11" db="EMBL/GenBank/DDBJ databases">
        <title>The Damaraland mole rat (Fukomys damarensis) genome and evolution of African mole rats.</title>
        <authorList>
            <person name="Gladyshev V.N."/>
            <person name="Fang X."/>
        </authorList>
    </citation>
    <scope>NUCLEOTIDE SEQUENCE [LARGE SCALE GENOMIC DNA]</scope>
    <source>
        <tissue evidence="9">Liver</tissue>
    </source>
</reference>
<accession>A0A091CLR9</accession>
<comment type="pathway">
    <text evidence="2">Carbohydrate metabolism; tricarboxylic acid cycle; isocitrate from oxaloacetate: step 1/2.</text>
</comment>
<evidence type="ECO:0000256" key="5">
    <source>
        <dbReference type="ARBA" id="ARBA00022532"/>
    </source>
</evidence>
<comment type="function">
    <text evidence="7">Key enzyme of the Krebs tricarboxylic acid cycle which catalyzes the synthesis of citrate from acetyl coenzyme A and oxaloacetate.</text>
</comment>
<dbReference type="InterPro" id="IPR016142">
    <property type="entry name" value="Citrate_synth-like_lrg_a-sub"/>
</dbReference>
<comment type="subcellular location">
    <subcellularLocation>
        <location evidence="1">Mitochondrion matrix</location>
    </subcellularLocation>
</comment>
<dbReference type="InterPro" id="IPR016143">
    <property type="entry name" value="Citrate_synth-like_sm_a-sub"/>
</dbReference>
<evidence type="ECO:0000313" key="9">
    <source>
        <dbReference type="EMBL" id="KFO19694.1"/>
    </source>
</evidence>
<comment type="similarity">
    <text evidence="3 8">Belongs to the citrate synthase family.</text>
</comment>
<evidence type="ECO:0000313" key="10">
    <source>
        <dbReference type="Proteomes" id="UP000028990"/>
    </source>
</evidence>